<keyword evidence="2 3" id="KW-0819">tRNA processing</keyword>
<gene>
    <name evidence="3" type="primary">tmcAL</name>
    <name evidence="4" type="ORF">ACFSFY_13115</name>
</gene>
<accession>A0ABW4SK23</accession>
<feature type="binding site" evidence="3">
    <location>
        <begin position="191"/>
        <end position="192"/>
    </location>
    <ligand>
        <name>ATP</name>
        <dbReference type="ChEBI" id="CHEBI:30616"/>
    </ligand>
</feature>
<evidence type="ECO:0000256" key="1">
    <source>
        <dbReference type="ARBA" id="ARBA00022598"/>
    </source>
</evidence>
<comment type="similarity">
    <text evidence="3">Belongs to the TmcAL family.</text>
</comment>
<dbReference type="Gene3D" id="3.40.50.620">
    <property type="entry name" value="HUPs"/>
    <property type="match status" value="1"/>
</dbReference>
<comment type="subcellular location">
    <subcellularLocation>
        <location evidence="3">Cytoplasm</location>
    </subcellularLocation>
</comment>
<protein>
    <recommendedName>
        <fullName evidence="3">tRNA(Met) cytidine acetate ligase</fullName>
        <ecNumber evidence="3">6.3.4.-</ecNumber>
    </recommendedName>
</protein>
<dbReference type="HAMAP" id="MF_01539">
    <property type="entry name" value="TmcAL"/>
    <property type="match status" value="1"/>
</dbReference>
<dbReference type="EC" id="6.3.4.-" evidence="3"/>
<keyword evidence="3" id="KW-0067">ATP-binding</keyword>
<sequence length="406" mass="45167">MKAIGIVVEYNPFHNGHVYHIEQARKSTSADVVIAVMSGNFLQRGEPAFVDKWARTTMALQGGADLVLELPYVYATAHAPVFAKGAIELLDAIGCDAFCFGSEDGDIKPFEQSISVLQNAGDKYEQIVKEAVQSGLSYPKALNEAYLYAVQLSGQSLPVADLTKPNNILGFHYMQAAREINSTMAAATIPRIIAGYHDDADDEQTIASATGIRKSFFDFDTLDSVRNFFPQGTFNTLTAWRDDKGSFGNWDSFYPLLRFTILREGPKRLAEIADIAEGIENLMFRAAKNNNTFEGFMSEVKSKRYTWTRIQRMLTHIYTGFTYEHRNEIGSASYLRLLGMTEKGQLYLNKNKKKLKLPLISKAAAFSDPSLQMDIHSADMYALGIAHNTNPPIVGGDFKRTPIILP</sequence>
<dbReference type="InterPro" id="IPR008513">
    <property type="entry name" value="tRNA(Met)_cyd_acetate_ligase"/>
</dbReference>
<evidence type="ECO:0000313" key="4">
    <source>
        <dbReference type="EMBL" id="MFD1928976.1"/>
    </source>
</evidence>
<comment type="catalytic activity">
    <reaction evidence="3">
        <text>cytidine(34) in elongator tRNA(Met) + acetate + ATP = N(4)-acetylcytidine(34) in elongator tRNA(Met) + AMP + diphosphate</text>
        <dbReference type="Rhea" id="RHEA:58144"/>
        <dbReference type="Rhea" id="RHEA-COMP:10693"/>
        <dbReference type="Rhea" id="RHEA-COMP:10694"/>
        <dbReference type="ChEBI" id="CHEBI:30089"/>
        <dbReference type="ChEBI" id="CHEBI:30616"/>
        <dbReference type="ChEBI" id="CHEBI:33019"/>
        <dbReference type="ChEBI" id="CHEBI:74900"/>
        <dbReference type="ChEBI" id="CHEBI:82748"/>
        <dbReference type="ChEBI" id="CHEBI:456215"/>
    </reaction>
</comment>
<comment type="function">
    <text evidence="3">Catalyzes the formation of N(4)-acetylcytidine (ac(4)C) at the wobble position of elongator tRNA(Met), using acetate and ATP as substrates. First activates an acetate ion to form acetyladenylate (Ac-AMP) and then transfers the acetyl group to tRNA to form ac(4)C34.</text>
</comment>
<keyword evidence="3" id="KW-0694">RNA-binding</keyword>
<dbReference type="SUPFAM" id="SSF52374">
    <property type="entry name" value="Nucleotidylyl transferase"/>
    <property type="match status" value="1"/>
</dbReference>
<evidence type="ECO:0000313" key="5">
    <source>
        <dbReference type="Proteomes" id="UP001597218"/>
    </source>
</evidence>
<comment type="caution">
    <text evidence="4">The sequence shown here is derived from an EMBL/GenBank/DDBJ whole genome shotgun (WGS) entry which is preliminary data.</text>
</comment>
<evidence type="ECO:0000256" key="2">
    <source>
        <dbReference type="ARBA" id="ARBA00022694"/>
    </source>
</evidence>
<proteinExistence type="inferred from homology"/>
<dbReference type="RefSeq" id="WP_381538710.1">
    <property type="nucleotide sequence ID" value="NZ_JBHUGI010000032.1"/>
</dbReference>
<organism evidence="4 5">
    <name type="scientific">Sporosarcina siberiensis</name>
    <dbReference type="NCBI Taxonomy" id="1365606"/>
    <lineage>
        <taxon>Bacteria</taxon>
        <taxon>Bacillati</taxon>
        <taxon>Bacillota</taxon>
        <taxon>Bacilli</taxon>
        <taxon>Bacillales</taxon>
        <taxon>Caryophanaceae</taxon>
        <taxon>Sporosarcina</taxon>
    </lineage>
</organism>
<dbReference type="NCBIfam" id="NF010191">
    <property type="entry name" value="PRK13670.1"/>
    <property type="match status" value="1"/>
</dbReference>
<name>A0ABW4SK23_9BACL</name>
<keyword evidence="3" id="KW-0820">tRNA-binding</keyword>
<dbReference type="InterPro" id="IPR014729">
    <property type="entry name" value="Rossmann-like_a/b/a_fold"/>
</dbReference>
<keyword evidence="3" id="KW-0963">Cytoplasm</keyword>
<evidence type="ECO:0000256" key="3">
    <source>
        <dbReference type="HAMAP-Rule" id="MF_01539"/>
    </source>
</evidence>
<reference evidence="5" key="1">
    <citation type="journal article" date="2019" name="Int. J. Syst. Evol. Microbiol.">
        <title>The Global Catalogue of Microorganisms (GCM) 10K type strain sequencing project: providing services to taxonomists for standard genome sequencing and annotation.</title>
        <authorList>
            <consortium name="The Broad Institute Genomics Platform"/>
            <consortium name="The Broad Institute Genome Sequencing Center for Infectious Disease"/>
            <person name="Wu L."/>
            <person name="Ma J."/>
        </authorList>
    </citation>
    <scope>NUCLEOTIDE SEQUENCE [LARGE SCALE GENOMIC DNA]</scope>
    <source>
        <strain evidence="5">CGMCC 4.7177</strain>
    </source>
</reference>
<dbReference type="PANTHER" id="PTHR37825:SF1">
    <property type="entry name" value="TRNA(MET) CYTIDINE ACETATE LIGASE"/>
    <property type="match status" value="1"/>
</dbReference>
<keyword evidence="3" id="KW-0547">Nucleotide-binding</keyword>
<feature type="binding site" evidence="3">
    <location>
        <position position="166"/>
    </location>
    <ligand>
        <name>ATP</name>
        <dbReference type="ChEBI" id="CHEBI:30616"/>
    </ligand>
</feature>
<feature type="binding site" evidence="3">
    <location>
        <begin position="7"/>
        <end position="20"/>
    </location>
    <ligand>
        <name>ATP</name>
        <dbReference type="ChEBI" id="CHEBI:30616"/>
    </ligand>
</feature>
<keyword evidence="5" id="KW-1185">Reference proteome</keyword>
<dbReference type="Proteomes" id="UP001597218">
    <property type="component" value="Unassembled WGS sequence"/>
</dbReference>
<dbReference type="Pfam" id="PF05636">
    <property type="entry name" value="HIGH_NTase1"/>
    <property type="match status" value="1"/>
</dbReference>
<keyword evidence="1 3" id="KW-0436">Ligase</keyword>
<feature type="binding site" evidence="3">
    <location>
        <position position="101"/>
    </location>
    <ligand>
        <name>ATP</name>
        <dbReference type="ChEBI" id="CHEBI:30616"/>
    </ligand>
</feature>
<dbReference type="PANTHER" id="PTHR37825">
    <property type="entry name" value="TRNA(MET) CYTIDINE ACETATE LIGASE"/>
    <property type="match status" value="1"/>
</dbReference>
<dbReference type="EMBL" id="JBHUGI010000032">
    <property type="protein sequence ID" value="MFD1928976.1"/>
    <property type="molecule type" value="Genomic_DNA"/>
</dbReference>